<sequence>MADALSRTAPLERHSLKSPDFFHPEPVCRTSLANETYGRGTMNTPSTSRSGPSTIHGGTGYLPTVDIRQCHVEGHRGHDCCNPWCQRLECHILRNPKERDQSGHKDFPLPSLREHLHGVLGVPPVQPAPSSPRARREAWLMPLASDSPDSQGSNGRRRSAREAQAAVKHSTSPDPQISYDGRRTARHAQAEAEQSTWRDS</sequence>
<feature type="region of interest" description="Disordered" evidence="1">
    <location>
        <begin position="36"/>
        <end position="58"/>
    </location>
</feature>
<dbReference type="HOGENOM" id="CLU_1366332_0_0_1"/>
<dbReference type="GeneID" id="20345978"/>
<reference evidence="2" key="2">
    <citation type="submission" date="2010-07" db="EMBL/GenBank/DDBJ databases">
        <authorList>
            <consortium name="The Broad Institute Genome Sequencing Platform"/>
            <consortium name="Broad Institute Genome Sequencing Center for Infectious Disease"/>
            <person name="Ma L.-J."/>
            <person name="Dead R."/>
            <person name="Young S."/>
            <person name="Zeng Q."/>
            <person name="Koehrsen M."/>
            <person name="Alvarado L."/>
            <person name="Berlin A."/>
            <person name="Chapman S.B."/>
            <person name="Chen Z."/>
            <person name="Freedman E."/>
            <person name="Gellesch M."/>
            <person name="Goldberg J."/>
            <person name="Griggs A."/>
            <person name="Gujja S."/>
            <person name="Heilman E.R."/>
            <person name="Heiman D."/>
            <person name="Hepburn T."/>
            <person name="Howarth C."/>
            <person name="Jen D."/>
            <person name="Larson L."/>
            <person name="Mehta T."/>
            <person name="Neiman D."/>
            <person name="Pearson M."/>
            <person name="Roberts A."/>
            <person name="Saif S."/>
            <person name="Shea T."/>
            <person name="Shenoy N."/>
            <person name="Sisk P."/>
            <person name="Stolte C."/>
            <person name="Sykes S."/>
            <person name="Walk T."/>
            <person name="White J."/>
            <person name="Yandava C."/>
            <person name="Haas B."/>
            <person name="Nusbaum C."/>
            <person name="Birren B."/>
        </authorList>
    </citation>
    <scope>NUCLEOTIDE SEQUENCE</scope>
    <source>
        <strain evidence="2">R3-111a-1</strain>
    </source>
</reference>
<dbReference type="VEuPathDB" id="FungiDB:GGTG_05520"/>
<proteinExistence type="predicted"/>
<feature type="region of interest" description="Disordered" evidence="1">
    <location>
        <begin position="142"/>
        <end position="200"/>
    </location>
</feature>
<dbReference type="EMBL" id="GL385397">
    <property type="protein sequence ID" value="EJT75587.1"/>
    <property type="molecule type" value="Genomic_DNA"/>
</dbReference>
<dbReference type="Proteomes" id="UP000006039">
    <property type="component" value="Unassembled WGS sequence"/>
</dbReference>
<evidence type="ECO:0000313" key="3">
    <source>
        <dbReference type="EnsemblFungi" id="EJT75587"/>
    </source>
</evidence>
<protein>
    <submittedName>
        <fullName evidence="2 3">Uncharacterized protein</fullName>
    </submittedName>
</protein>
<organism evidence="2">
    <name type="scientific">Gaeumannomyces tritici (strain R3-111a-1)</name>
    <name type="common">Wheat and barley take-all root rot fungus</name>
    <name type="synonym">Gaeumannomyces graminis var. tritici</name>
    <dbReference type="NCBI Taxonomy" id="644352"/>
    <lineage>
        <taxon>Eukaryota</taxon>
        <taxon>Fungi</taxon>
        <taxon>Dikarya</taxon>
        <taxon>Ascomycota</taxon>
        <taxon>Pezizomycotina</taxon>
        <taxon>Sordariomycetes</taxon>
        <taxon>Sordariomycetidae</taxon>
        <taxon>Magnaporthales</taxon>
        <taxon>Magnaporthaceae</taxon>
        <taxon>Gaeumannomyces</taxon>
    </lineage>
</organism>
<reference evidence="3" key="4">
    <citation type="journal article" date="2015" name="G3 (Bethesda)">
        <title>Genome sequences of three phytopathogenic species of the Magnaporthaceae family of fungi.</title>
        <authorList>
            <person name="Okagaki L.H."/>
            <person name="Nunes C.C."/>
            <person name="Sailsbery J."/>
            <person name="Clay B."/>
            <person name="Brown D."/>
            <person name="John T."/>
            <person name="Oh Y."/>
            <person name="Young N."/>
            <person name="Fitzgerald M."/>
            <person name="Haas B.J."/>
            <person name="Zeng Q."/>
            <person name="Young S."/>
            <person name="Adiconis X."/>
            <person name="Fan L."/>
            <person name="Levin J.Z."/>
            <person name="Mitchell T.K."/>
            <person name="Okubara P.A."/>
            <person name="Farman M.L."/>
            <person name="Kohn L.M."/>
            <person name="Birren B."/>
            <person name="Ma L.-J."/>
            <person name="Dean R.A."/>
        </authorList>
    </citation>
    <scope>NUCLEOTIDE SEQUENCE</scope>
    <source>
        <strain evidence="3">R3-111a-1</strain>
    </source>
</reference>
<accession>J3NW55</accession>
<feature type="compositionally biased region" description="Polar residues" evidence="1">
    <location>
        <begin position="41"/>
        <end position="53"/>
    </location>
</feature>
<evidence type="ECO:0000256" key="1">
    <source>
        <dbReference type="SAM" id="MobiDB-lite"/>
    </source>
</evidence>
<reference evidence="4" key="1">
    <citation type="submission" date="2010-07" db="EMBL/GenBank/DDBJ databases">
        <title>The genome sequence of Gaeumannomyces graminis var. tritici strain R3-111a-1.</title>
        <authorList>
            <consortium name="The Broad Institute Genome Sequencing Platform"/>
            <person name="Ma L.-J."/>
            <person name="Dead R."/>
            <person name="Young S."/>
            <person name="Zeng Q."/>
            <person name="Koehrsen M."/>
            <person name="Alvarado L."/>
            <person name="Berlin A."/>
            <person name="Chapman S.B."/>
            <person name="Chen Z."/>
            <person name="Freedman E."/>
            <person name="Gellesch M."/>
            <person name="Goldberg J."/>
            <person name="Griggs A."/>
            <person name="Gujja S."/>
            <person name="Heilman E.R."/>
            <person name="Heiman D."/>
            <person name="Hepburn T."/>
            <person name="Howarth C."/>
            <person name="Jen D."/>
            <person name="Larson L."/>
            <person name="Mehta T."/>
            <person name="Neiman D."/>
            <person name="Pearson M."/>
            <person name="Roberts A."/>
            <person name="Saif S."/>
            <person name="Shea T."/>
            <person name="Shenoy N."/>
            <person name="Sisk P."/>
            <person name="Stolte C."/>
            <person name="Sykes S."/>
            <person name="Walk T."/>
            <person name="White J."/>
            <person name="Yandava C."/>
            <person name="Haas B."/>
            <person name="Nusbaum C."/>
            <person name="Birren B."/>
        </authorList>
    </citation>
    <scope>NUCLEOTIDE SEQUENCE [LARGE SCALE GENOMIC DNA]</scope>
    <source>
        <strain evidence="4">R3-111a-1</strain>
    </source>
</reference>
<evidence type="ECO:0000313" key="4">
    <source>
        <dbReference type="Proteomes" id="UP000006039"/>
    </source>
</evidence>
<reference evidence="3" key="5">
    <citation type="submission" date="2018-04" db="UniProtKB">
        <authorList>
            <consortium name="EnsemblFungi"/>
        </authorList>
    </citation>
    <scope>IDENTIFICATION</scope>
    <source>
        <strain evidence="3">R3-111a-1</strain>
    </source>
</reference>
<evidence type="ECO:0000313" key="2">
    <source>
        <dbReference type="EMBL" id="EJT75587.1"/>
    </source>
</evidence>
<dbReference type="EnsemblFungi" id="EJT75587">
    <property type="protein sequence ID" value="EJT75587"/>
    <property type="gene ID" value="GGTG_05520"/>
</dbReference>
<dbReference type="RefSeq" id="XP_009221587.1">
    <property type="nucleotide sequence ID" value="XM_009223323.1"/>
</dbReference>
<name>J3NW55_GAET3</name>
<dbReference type="AlphaFoldDB" id="J3NW55"/>
<reference evidence="2" key="3">
    <citation type="submission" date="2010-09" db="EMBL/GenBank/DDBJ databases">
        <title>Annotation of Gaeumannomyces graminis var. tritici R3-111a-1.</title>
        <authorList>
            <consortium name="The Broad Institute Genome Sequencing Platform"/>
            <person name="Ma L.-J."/>
            <person name="Dead R."/>
            <person name="Young S.K."/>
            <person name="Zeng Q."/>
            <person name="Gargeya S."/>
            <person name="Fitzgerald M."/>
            <person name="Haas B."/>
            <person name="Abouelleil A."/>
            <person name="Alvarado L."/>
            <person name="Arachchi H.M."/>
            <person name="Berlin A."/>
            <person name="Brown A."/>
            <person name="Chapman S.B."/>
            <person name="Chen Z."/>
            <person name="Dunbar C."/>
            <person name="Freedman E."/>
            <person name="Gearin G."/>
            <person name="Gellesch M."/>
            <person name="Goldberg J."/>
            <person name="Griggs A."/>
            <person name="Gujja S."/>
            <person name="Heiman D."/>
            <person name="Howarth C."/>
            <person name="Larson L."/>
            <person name="Lui A."/>
            <person name="MacDonald P.J.P."/>
            <person name="Mehta T."/>
            <person name="Montmayeur A."/>
            <person name="Murphy C."/>
            <person name="Neiman D."/>
            <person name="Pearson M."/>
            <person name="Priest M."/>
            <person name="Roberts A."/>
            <person name="Saif S."/>
            <person name="Shea T."/>
            <person name="Shenoy N."/>
            <person name="Sisk P."/>
            <person name="Stolte C."/>
            <person name="Sykes S."/>
            <person name="Yandava C."/>
            <person name="Wortman J."/>
            <person name="Nusbaum C."/>
            <person name="Birren B."/>
        </authorList>
    </citation>
    <scope>NUCLEOTIDE SEQUENCE</scope>
    <source>
        <strain evidence="2">R3-111a-1</strain>
    </source>
</reference>
<gene>
    <name evidence="3" type="primary">20345978</name>
    <name evidence="2" type="ORF">GGTG_05520</name>
</gene>
<keyword evidence="4" id="KW-1185">Reference proteome</keyword>